<keyword evidence="3" id="KW-1185">Reference proteome</keyword>
<organism evidence="2 3">
    <name type="scientific">Cylindrotheca closterium</name>
    <dbReference type="NCBI Taxonomy" id="2856"/>
    <lineage>
        <taxon>Eukaryota</taxon>
        <taxon>Sar</taxon>
        <taxon>Stramenopiles</taxon>
        <taxon>Ochrophyta</taxon>
        <taxon>Bacillariophyta</taxon>
        <taxon>Bacillariophyceae</taxon>
        <taxon>Bacillariophycidae</taxon>
        <taxon>Bacillariales</taxon>
        <taxon>Bacillariaceae</taxon>
        <taxon>Cylindrotheca</taxon>
    </lineage>
</organism>
<sequence>MNNVQQGEHEDASIFQQRPLLQIGDEEEWLRRNGLMEEPHLGAASEYNQSEARRRVQEQFIYQKKVHNKLFEKENREDQSLEEDRQNRLNDWKEETISLVTADMKEDALAVNLAMLASHSDTVFTMAESRAHYGSSSLSLSLPEYSSEAVHAFLNMLPEINLSAEESTIHYDHIMDACRLAHYLQCNELLEKIVKIVIAEIDSANCLSLCQLADQLALPSLMEASLSFIMKSLSSLETHEVWNEIGSELRDQIQAIKAILKSNNRRDLFFSSFTEYVAVFAEQVQYYKERLAEARMQQERHDQDSPAWAYTQDKINRQAERVETLKIMLAEQKRIFLPRPDGDVPRFKKNRKVQSQDSV</sequence>
<dbReference type="Proteomes" id="UP001295423">
    <property type="component" value="Unassembled WGS sequence"/>
</dbReference>
<feature type="region of interest" description="Disordered" evidence="1">
    <location>
        <begin position="338"/>
        <end position="359"/>
    </location>
</feature>
<dbReference type="AlphaFoldDB" id="A0AAD2JNS8"/>
<evidence type="ECO:0000256" key="1">
    <source>
        <dbReference type="SAM" id="MobiDB-lite"/>
    </source>
</evidence>
<protein>
    <submittedName>
        <fullName evidence="2">Uncharacterized protein</fullName>
    </submittedName>
</protein>
<dbReference type="InterPro" id="IPR011333">
    <property type="entry name" value="SKP1/BTB/POZ_sf"/>
</dbReference>
<evidence type="ECO:0000313" key="3">
    <source>
        <dbReference type="Proteomes" id="UP001295423"/>
    </source>
</evidence>
<gene>
    <name evidence="2" type="ORF">CYCCA115_LOCUS21479</name>
</gene>
<evidence type="ECO:0000313" key="2">
    <source>
        <dbReference type="EMBL" id="CAJ1965890.1"/>
    </source>
</evidence>
<comment type="caution">
    <text evidence="2">The sequence shown here is derived from an EMBL/GenBank/DDBJ whole genome shotgun (WGS) entry which is preliminary data.</text>
</comment>
<name>A0AAD2JNS8_9STRA</name>
<accession>A0AAD2JNS8</accession>
<dbReference type="EMBL" id="CAKOGP040002236">
    <property type="protein sequence ID" value="CAJ1965890.1"/>
    <property type="molecule type" value="Genomic_DNA"/>
</dbReference>
<reference evidence="2" key="1">
    <citation type="submission" date="2023-08" db="EMBL/GenBank/DDBJ databases">
        <authorList>
            <person name="Audoor S."/>
            <person name="Bilcke G."/>
        </authorList>
    </citation>
    <scope>NUCLEOTIDE SEQUENCE</scope>
</reference>
<dbReference type="CDD" id="cd14733">
    <property type="entry name" value="BACK"/>
    <property type="match status" value="1"/>
</dbReference>
<dbReference type="Gene3D" id="3.30.710.10">
    <property type="entry name" value="Potassium Channel Kv1.1, Chain A"/>
    <property type="match status" value="1"/>
</dbReference>
<proteinExistence type="predicted"/>